<sequence>MHTMSSTANNNTKLDKTPARKSILPVIDKLKLRVSVIEQKCNRTLNANEKEQLNDIDQLFRPDATYSPMLTREHLMLLISLMINSIQDQSGQQIILEILQLLSEYEYVIKIISEIKGQESPIELLKGLNEQPEQIQIEFLRW</sequence>
<organism evidence="1 2">
    <name type="scientific">Adineta steineri</name>
    <dbReference type="NCBI Taxonomy" id="433720"/>
    <lineage>
        <taxon>Eukaryota</taxon>
        <taxon>Metazoa</taxon>
        <taxon>Spiralia</taxon>
        <taxon>Gnathifera</taxon>
        <taxon>Rotifera</taxon>
        <taxon>Eurotatoria</taxon>
        <taxon>Bdelloidea</taxon>
        <taxon>Adinetida</taxon>
        <taxon>Adinetidae</taxon>
        <taxon>Adineta</taxon>
    </lineage>
</organism>
<feature type="non-terminal residue" evidence="1">
    <location>
        <position position="1"/>
    </location>
</feature>
<evidence type="ECO:0000313" key="1">
    <source>
        <dbReference type="EMBL" id="CAF4357146.1"/>
    </source>
</evidence>
<dbReference type="EMBL" id="CAJOBB010019322">
    <property type="protein sequence ID" value="CAF4357146.1"/>
    <property type="molecule type" value="Genomic_DNA"/>
</dbReference>
<reference evidence="1" key="1">
    <citation type="submission" date="2021-02" db="EMBL/GenBank/DDBJ databases">
        <authorList>
            <person name="Nowell W R."/>
        </authorList>
    </citation>
    <scope>NUCLEOTIDE SEQUENCE</scope>
</reference>
<comment type="caution">
    <text evidence="1">The sequence shown here is derived from an EMBL/GenBank/DDBJ whole genome shotgun (WGS) entry which is preliminary data.</text>
</comment>
<dbReference type="AlphaFoldDB" id="A0A820LBX6"/>
<name>A0A820LBX6_9BILA</name>
<evidence type="ECO:0000313" key="2">
    <source>
        <dbReference type="Proteomes" id="UP000663868"/>
    </source>
</evidence>
<proteinExistence type="predicted"/>
<dbReference type="Proteomes" id="UP000663868">
    <property type="component" value="Unassembled WGS sequence"/>
</dbReference>
<gene>
    <name evidence="1" type="ORF">KXQ929_LOCUS48604</name>
</gene>
<protein>
    <submittedName>
        <fullName evidence="1">Uncharacterized protein</fullName>
    </submittedName>
</protein>
<accession>A0A820LBX6</accession>